<name>A0AA39T309_ACESA</name>
<keyword evidence="2" id="KW-1185">Reference proteome</keyword>
<dbReference type="Proteomes" id="UP001168877">
    <property type="component" value="Unassembled WGS sequence"/>
</dbReference>
<evidence type="ECO:0000313" key="1">
    <source>
        <dbReference type="EMBL" id="KAK0599715.1"/>
    </source>
</evidence>
<accession>A0AA39T309</accession>
<sequence>MFLLLSLKTSLEKSSSETAELLDLEEQYPWSRRRRRSRITKIEIRIGDLVLEVKVLTQTSETTFNYSFLSFGL</sequence>
<proteinExistence type="predicted"/>
<evidence type="ECO:0000313" key="2">
    <source>
        <dbReference type="Proteomes" id="UP001168877"/>
    </source>
</evidence>
<reference evidence="1" key="1">
    <citation type="journal article" date="2022" name="Plant J.">
        <title>Strategies of tolerance reflected in two North American maple genomes.</title>
        <authorList>
            <person name="McEvoy S.L."/>
            <person name="Sezen U.U."/>
            <person name="Trouern-Trend A."/>
            <person name="McMahon S.M."/>
            <person name="Schaberg P.G."/>
            <person name="Yang J."/>
            <person name="Wegrzyn J.L."/>
            <person name="Swenson N.G."/>
        </authorList>
    </citation>
    <scope>NUCLEOTIDE SEQUENCE</scope>
    <source>
        <strain evidence="1">NS2018</strain>
    </source>
</reference>
<comment type="caution">
    <text evidence="1">The sequence shown here is derived from an EMBL/GenBank/DDBJ whole genome shotgun (WGS) entry which is preliminary data.</text>
</comment>
<dbReference type="EMBL" id="JAUESC010000003">
    <property type="protein sequence ID" value="KAK0599715.1"/>
    <property type="molecule type" value="Genomic_DNA"/>
</dbReference>
<gene>
    <name evidence="1" type="ORF">LWI29_007935</name>
</gene>
<dbReference type="AlphaFoldDB" id="A0AA39T309"/>
<reference evidence="1" key="2">
    <citation type="submission" date="2023-06" db="EMBL/GenBank/DDBJ databases">
        <authorList>
            <person name="Swenson N.G."/>
            <person name="Wegrzyn J.L."/>
            <person name="Mcevoy S.L."/>
        </authorList>
    </citation>
    <scope>NUCLEOTIDE SEQUENCE</scope>
    <source>
        <strain evidence="1">NS2018</strain>
        <tissue evidence="1">Leaf</tissue>
    </source>
</reference>
<organism evidence="1 2">
    <name type="scientific">Acer saccharum</name>
    <name type="common">Sugar maple</name>
    <dbReference type="NCBI Taxonomy" id="4024"/>
    <lineage>
        <taxon>Eukaryota</taxon>
        <taxon>Viridiplantae</taxon>
        <taxon>Streptophyta</taxon>
        <taxon>Embryophyta</taxon>
        <taxon>Tracheophyta</taxon>
        <taxon>Spermatophyta</taxon>
        <taxon>Magnoliopsida</taxon>
        <taxon>eudicotyledons</taxon>
        <taxon>Gunneridae</taxon>
        <taxon>Pentapetalae</taxon>
        <taxon>rosids</taxon>
        <taxon>malvids</taxon>
        <taxon>Sapindales</taxon>
        <taxon>Sapindaceae</taxon>
        <taxon>Hippocastanoideae</taxon>
        <taxon>Acereae</taxon>
        <taxon>Acer</taxon>
    </lineage>
</organism>
<protein>
    <submittedName>
        <fullName evidence="1">Uncharacterized protein</fullName>
    </submittedName>
</protein>